<dbReference type="AlphaFoldDB" id="A0A5P8KG94"/>
<keyword evidence="2" id="KW-0812">Transmembrane</keyword>
<feature type="transmembrane region" description="Helical" evidence="2">
    <location>
        <begin position="43"/>
        <end position="62"/>
    </location>
</feature>
<accession>A0A5P8KG94</accession>
<keyword evidence="4" id="KW-1185">Reference proteome</keyword>
<dbReference type="KEGG" id="sphv:F9278_44330"/>
<gene>
    <name evidence="3" type="ORF">F9278_44330</name>
</gene>
<reference evidence="3 4" key="1">
    <citation type="submission" date="2019-10" db="EMBL/GenBank/DDBJ databases">
        <title>Streptomyces sp. strain GY16 isolated from leaves of Broussonetia papyrifera.</title>
        <authorList>
            <person name="Mo P."/>
        </authorList>
    </citation>
    <scope>NUCLEOTIDE SEQUENCE [LARGE SCALE GENOMIC DNA]</scope>
    <source>
        <strain evidence="3 4">GY16</strain>
    </source>
</reference>
<feature type="transmembrane region" description="Helical" evidence="2">
    <location>
        <begin position="123"/>
        <end position="143"/>
    </location>
</feature>
<name>A0A5P8KG94_9ACTN</name>
<dbReference type="EMBL" id="CP045096">
    <property type="protein sequence ID" value="QFR02037.1"/>
    <property type="molecule type" value="Genomic_DNA"/>
</dbReference>
<feature type="region of interest" description="Disordered" evidence="1">
    <location>
        <begin position="1"/>
        <end position="25"/>
    </location>
</feature>
<feature type="transmembrane region" description="Helical" evidence="2">
    <location>
        <begin position="238"/>
        <end position="259"/>
    </location>
</feature>
<feature type="transmembrane region" description="Helical" evidence="2">
    <location>
        <begin position="188"/>
        <end position="206"/>
    </location>
</feature>
<feature type="transmembrane region" description="Helical" evidence="2">
    <location>
        <begin position="82"/>
        <end position="102"/>
    </location>
</feature>
<organism evidence="3 4">
    <name type="scientific">Streptomyces phaeolivaceus</name>
    <dbReference type="NCBI Taxonomy" id="2653200"/>
    <lineage>
        <taxon>Bacteria</taxon>
        <taxon>Bacillati</taxon>
        <taxon>Actinomycetota</taxon>
        <taxon>Actinomycetes</taxon>
        <taxon>Kitasatosporales</taxon>
        <taxon>Streptomycetaceae</taxon>
        <taxon>Streptomyces</taxon>
    </lineage>
</organism>
<feature type="transmembrane region" description="Helical" evidence="2">
    <location>
        <begin position="163"/>
        <end position="181"/>
    </location>
</feature>
<evidence type="ECO:0000313" key="3">
    <source>
        <dbReference type="EMBL" id="QFR02037.1"/>
    </source>
</evidence>
<keyword evidence="2" id="KW-0472">Membrane</keyword>
<feature type="compositionally biased region" description="Polar residues" evidence="1">
    <location>
        <begin position="1"/>
        <end position="10"/>
    </location>
</feature>
<evidence type="ECO:0000256" key="2">
    <source>
        <dbReference type="SAM" id="Phobius"/>
    </source>
</evidence>
<dbReference type="RefSeq" id="WP_152173358.1">
    <property type="nucleotide sequence ID" value="NZ_CP045096.1"/>
</dbReference>
<feature type="transmembrane region" description="Helical" evidence="2">
    <location>
        <begin position="266"/>
        <end position="284"/>
    </location>
</feature>
<evidence type="ECO:0000256" key="1">
    <source>
        <dbReference type="SAM" id="MobiDB-lite"/>
    </source>
</evidence>
<proteinExistence type="predicted"/>
<protein>
    <submittedName>
        <fullName evidence="3">ABC transporter permease</fullName>
    </submittedName>
</protein>
<dbReference type="Proteomes" id="UP000327294">
    <property type="component" value="Chromosome"/>
</dbReference>
<sequence>MTAPIGTQVSAPRPKPDPRPGPVPVRGGRRAVLALARVEARRLLLHPLVLLTLTVYLALVLWPGGETEDAYPVLQDVDRETQMGQLLLGLAVLVAANLAVLRSHRRGTEVSFGVLVLPRWGRTVAHLLSVLPTVLVGALIVAGQFTATALKPGAVGHGSVSELATGPLLILLPAAVGVLLGRVVRSAFAAPLAVVALLALAMVFVADSSSPAWLRGTAPVLFDEGTRPLPSELLGRPAAWHALYLLALAVLAGAGAVLLSGGRTRAVRAVALGALGVVVTTVVLQGTAPTDAVREAREVATRDPARTQECERHGATTYCAFPEFTPWIDQWATVTDRVRSLAGGTATTRAVTVRQGVAALDGPSGTTEIAPAAPGELTATTAWGGERELEFAASVARGLVVGHERYDGAYCDARGVLMVWLAVRATRDGEAMFQKTGEGFNSPGVIQAPATAIALRSRELTVLQRVLAQPQEEVERRVKASWADLSASGTTTDRAAALLGVTAPAETADDREYLCA</sequence>
<keyword evidence="2" id="KW-1133">Transmembrane helix</keyword>
<evidence type="ECO:0000313" key="4">
    <source>
        <dbReference type="Proteomes" id="UP000327294"/>
    </source>
</evidence>